<evidence type="ECO:0000313" key="1">
    <source>
        <dbReference type="EMBL" id="KAH8990768.1"/>
    </source>
</evidence>
<keyword evidence="2" id="KW-1185">Reference proteome</keyword>
<name>A0AAD4LJE3_9AGAM</name>
<dbReference type="AlphaFoldDB" id="A0AAD4LJE3"/>
<reference evidence="1" key="1">
    <citation type="submission" date="2022-01" db="EMBL/GenBank/DDBJ databases">
        <title>Comparative genomics reveals a dynamic genome evolution in the ectomycorrhizal milk-cap (Lactarius) mushrooms.</title>
        <authorList>
            <consortium name="DOE Joint Genome Institute"/>
            <person name="Lebreton A."/>
            <person name="Tang N."/>
            <person name="Kuo A."/>
            <person name="LaButti K."/>
            <person name="Drula E."/>
            <person name="Barry K."/>
            <person name="Clum A."/>
            <person name="Lipzen A."/>
            <person name="Mousain D."/>
            <person name="Ng V."/>
            <person name="Wang R."/>
            <person name="Wang X."/>
            <person name="Dai Y."/>
            <person name="Henrissat B."/>
            <person name="Grigoriev I.V."/>
            <person name="Guerin-Laguette A."/>
            <person name="Yu F."/>
            <person name="Martin F.M."/>
        </authorList>
    </citation>
    <scope>NUCLEOTIDE SEQUENCE</scope>
    <source>
        <strain evidence="1">QP</strain>
    </source>
</reference>
<sequence length="383" mass="41561">MNKPAIAVHAMFPLAYHQTHPSQAAAHIHNADTLLAQGRTIARAGCGLSGWRAHDTISTRGCFLRNAFTYVFPPPLAPTTADVPSSAVKEWNTRPSESEIFSIAGLRPFESTLVSLPPGNPAVLVHDQKLDDPPQSPKKRVKVNVDVGPLDELIPLPHYISAPLDVRIPLPRSPLDIHPTFAPIPPQTTSSVEDLLSSIYARVAWLIPVRGVQPWNDVSRASVALGHLSVLGPGHLPASDIVWTHDALRQFWTFLCSCSETQGSVTGPLSLSFHTAPRSSSMRSQQGTTLPGASPCHLANNESEMTSSDPEPLMPIVRVLTDIDYVKVYCDAPWAMSVRRMLAQWTYEEDGCAEGARTVGGIQFLEFAKLVLVNETGEGVLVS</sequence>
<proteinExistence type="predicted"/>
<accession>A0AAD4LJE3</accession>
<protein>
    <submittedName>
        <fullName evidence="1">Uncharacterized protein</fullName>
    </submittedName>
</protein>
<gene>
    <name evidence="1" type="ORF">EDB92DRAFT_1863102</name>
</gene>
<dbReference type="EMBL" id="JAKELL010000029">
    <property type="protein sequence ID" value="KAH8990768.1"/>
    <property type="molecule type" value="Genomic_DNA"/>
</dbReference>
<dbReference type="Proteomes" id="UP001201163">
    <property type="component" value="Unassembled WGS sequence"/>
</dbReference>
<evidence type="ECO:0000313" key="2">
    <source>
        <dbReference type="Proteomes" id="UP001201163"/>
    </source>
</evidence>
<comment type="caution">
    <text evidence="1">The sequence shown here is derived from an EMBL/GenBank/DDBJ whole genome shotgun (WGS) entry which is preliminary data.</text>
</comment>
<organism evidence="1 2">
    <name type="scientific">Lactarius akahatsu</name>
    <dbReference type="NCBI Taxonomy" id="416441"/>
    <lineage>
        <taxon>Eukaryota</taxon>
        <taxon>Fungi</taxon>
        <taxon>Dikarya</taxon>
        <taxon>Basidiomycota</taxon>
        <taxon>Agaricomycotina</taxon>
        <taxon>Agaricomycetes</taxon>
        <taxon>Russulales</taxon>
        <taxon>Russulaceae</taxon>
        <taxon>Lactarius</taxon>
    </lineage>
</organism>